<accession>A0A816V1G2</accession>
<dbReference type="Proteomes" id="UP000663824">
    <property type="component" value="Unassembled WGS sequence"/>
</dbReference>
<evidence type="ECO:0000313" key="3">
    <source>
        <dbReference type="Proteomes" id="UP000663824"/>
    </source>
</evidence>
<reference evidence="2" key="1">
    <citation type="submission" date="2021-02" db="EMBL/GenBank/DDBJ databases">
        <authorList>
            <person name="Nowell W R."/>
        </authorList>
    </citation>
    <scope>NUCLEOTIDE SEQUENCE</scope>
</reference>
<proteinExistence type="predicted"/>
<dbReference type="InterPro" id="IPR029063">
    <property type="entry name" value="SAM-dependent_MTases_sf"/>
</dbReference>
<gene>
    <name evidence="2" type="ORF">MBJ925_LOCUS24704</name>
</gene>
<evidence type="ECO:0000313" key="2">
    <source>
        <dbReference type="EMBL" id="CAF2114492.1"/>
    </source>
</evidence>
<comment type="caution">
    <text evidence="2">The sequence shown here is derived from an EMBL/GenBank/DDBJ whole genome shotgun (WGS) entry which is preliminary data.</text>
</comment>
<sequence>MSLCNLTVIGVVCAILIAVFLKLWKWLTSGVDIVDRIAIGAAYGLIRKLDLTIVCTRMKSRSRILSDFFQEYRNMDYVLMELDKPRNQAYEEAAKQVFLSSCPKQGSNAVTWLDIGTGPRMFLSQMLLKNPTTKHVHAVEANTNSYEQATLLQQATPILKEKIPLHQRFSSSIEWGKCDPAPTAIIHDVLDHGNVQKNVSLCIPVSRPKVGRLSSIFSILFRGTPNISGDIGVQLLFNPPMKVALCTSAQFIERFESLNIPADDLLSQTIHFTAENIRETEFAGFYLATYVLTVKNLEDGEGIINGFKQSTNWNVKYVSLVDKLNKVKVKRGDKIKLCSETDRTQGFPIYRFKASVNDVHLPVLEN</sequence>
<name>A0A816V1G2_9BILA</name>
<protein>
    <submittedName>
        <fullName evidence="2">Uncharacterized protein</fullName>
    </submittedName>
</protein>
<dbReference type="Gene3D" id="3.40.50.150">
    <property type="entry name" value="Vaccinia Virus protein VP39"/>
    <property type="match status" value="1"/>
</dbReference>
<evidence type="ECO:0000256" key="1">
    <source>
        <dbReference type="SAM" id="Phobius"/>
    </source>
</evidence>
<organism evidence="2 3">
    <name type="scientific">Rotaria magnacalcarata</name>
    <dbReference type="NCBI Taxonomy" id="392030"/>
    <lineage>
        <taxon>Eukaryota</taxon>
        <taxon>Metazoa</taxon>
        <taxon>Spiralia</taxon>
        <taxon>Gnathifera</taxon>
        <taxon>Rotifera</taxon>
        <taxon>Eurotatoria</taxon>
        <taxon>Bdelloidea</taxon>
        <taxon>Philodinida</taxon>
        <taxon>Philodinidae</taxon>
        <taxon>Rotaria</taxon>
    </lineage>
</organism>
<feature type="transmembrane region" description="Helical" evidence="1">
    <location>
        <begin position="6"/>
        <end position="24"/>
    </location>
</feature>
<dbReference type="EMBL" id="CAJNRE010012901">
    <property type="protein sequence ID" value="CAF2114492.1"/>
    <property type="molecule type" value="Genomic_DNA"/>
</dbReference>
<keyword evidence="1" id="KW-1133">Transmembrane helix</keyword>
<keyword evidence="1" id="KW-0812">Transmembrane</keyword>
<dbReference type="AlphaFoldDB" id="A0A816V1G2"/>
<keyword evidence="1" id="KW-0472">Membrane</keyword>